<reference evidence="4 5" key="1">
    <citation type="submission" date="2020-11" db="EMBL/GenBank/DDBJ databases">
        <authorList>
            <person name="Sun Q."/>
        </authorList>
    </citation>
    <scope>NUCLEOTIDE SEQUENCE [LARGE SCALE GENOMIC DNA]</scope>
    <source>
        <strain evidence="4 5">P8398</strain>
    </source>
</reference>
<dbReference type="Gene3D" id="2.180.10.10">
    <property type="entry name" value="RHS repeat-associated core"/>
    <property type="match status" value="1"/>
</dbReference>
<sequence length="1307" mass="135733">MQIAGIHLAVFGRTAELGELLSWESQYKLGTASYLFVAEQLLTRAEAQARLPSGLGDAEFINTLYQLTVGHIPDTATHALHLTKLESGVSRGQIVLDMMAGLNGGELDNFNNTANIGLHPATTTGLTQQVVVQDNHTTYDLLNRMARVTDGRYDVVFAYDANGNRVKVDTTYTDATGKVVTTHAVNTYDALNRQLIVNGEYKDGDPASTVVIGKFGHKLEYDYLGNRTSDTYLLDPEKSETPTVDTYEYDNAGRLTIARRGEWIIDMRSYDMAGRLAHAGVSVQFEPGREEAYRAALKEWKLDAGTRAIAYDKAGRIVRQKEFHLDGTASNDIKYVLGGNDYLSTLVGYDAAGHLKGYYVVPPGSLPPGQYLYTTQYTYFDSYRQKGLTVRSGEGVDMTANMTANTTTSDYDVNGHLVKVNDPAFEKQAAKSRTFVNDAAGHVLRATTGDQVTHALVVNDQMLGATGGTLTDVNPGIFASTYEPASVVAASNVPFVYIVQQDGETLQSIAGAIWGDGKLWYLIADANGVSDGPLKAGLSLQIPARVNTVHNDYRTYKPYDPSVLVGDMTPALPPMAPNAGCNQVGMIVMIVVAVVATILTAGAAAPAVGAAAGGTAVGGAAVGGAAVGGAAVGGAAVGGAAVGGAAVGGAAVGGAAVGGAAVGGAAVGGAAVGGAAVAGSTVAVGAVSTVAASTAGVGLAGAWSAGVAVMTGSATLSLGTVAAAALGSAVGSIASQTVGIMMGMQDSINWSAVGASALGGAISAGVAGWAANSSMPILGGSQFYNIAARAALGSALTQGISSVTKMQDGFKWRNVAAAGIAAGAAAGVSQAIGGSFGTGFFGDVARGTVSGIVAGAMVRMFTGGKFNMTRVATDAFGNAFGNALGNSLGADHNNDASESRLDAIGDDIENGPRFADAGLDQRSRLFNPDSDGDIRNDWGSGEGAVPENARVIVHGKRLGFFETIWSYAQDAGNAVVDFVSGAPSSNSSGYGTAQSSGYFYNLSPSSSRKQSETSGGTYRPSIAGPRNSLENFSNTSIGRANRVLGQAALDATGLRMTALDAKGFNLTMQEQIEYAGLNSRRNSQAGTLSQIDRQLRQVTKFSDWTPDEWHRTNEEVLMTLGSLGAAKAIGGLPRSVGANRVVVNSEAPLPGSVLMNVGEGGGPLYDPAKLTRILTAAEKQGATVMQGSEAERLLKAIGAKAAYFPAEGGPGTFIFSSSPTRSEVLEELMHFGQYKKAGFPTSATYDGRVQGIQFEIEAQRRLGSLAERRNWSPSEIAHFRSAEVTWQSLLDDAIKKVINYVEYFRSH</sequence>
<feature type="domain" description="DUF4214" evidence="3">
    <location>
        <begin position="38"/>
        <end position="99"/>
    </location>
</feature>
<feature type="region of interest" description="Disordered" evidence="1">
    <location>
        <begin position="1002"/>
        <end position="1030"/>
    </location>
</feature>
<keyword evidence="2" id="KW-0812">Transmembrane</keyword>
<evidence type="ECO:0000313" key="4">
    <source>
        <dbReference type="EMBL" id="QPI49429.1"/>
    </source>
</evidence>
<feature type="transmembrane region" description="Helical" evidence="2">
    <location>
        <begin position="682"/>
        <end position="703"/>
    </location>
</feature>
<dbReference type="EMBL" id="CP065053">
    <property type="protein sequence ID" value="QPI49429.1"/>
    <property type="molecule type" value="Genomic_DNA"/>
</dbReference>
<accession>A0AA49A7J8</accession>
<dbReference type="Pfam" id="PF13946">
    <property type="entry name" value="DUF4214"/>
    <property type="match status" value="1"/>
</dbReference>
<keyword evidence="2" id="KW-1133">Transmembrane helix</keyword>
<evidence type="ECO:0000313" key="5">
    <source>
        <dbReference type="Proteomes" id="UP000662888"/>
    </source>
</evidence>
<evidence type="ECO:0000256" key="1">
    <source>
        <dbReference type="SAM" id="MobiDB-lite"/>
    </source>
</evidence>
<feature type="transmembrane region" description="Helical" evidence="2">
    <location>
        <begin position="584"/>
        <end position="605"/>
    </location>
</feature>
<dbReference type="Proteomes" id="UP000662888">
    <property type="component" value="Chromosome"/>
</dbReference>
<keyword evidence="5" id="KW-1185">Reference proteome</keyword>
<feature type="transmembrane region" description="Helical" evidence="2">
    <location>
        <begin position="715"/>
        <end position="735"/>
    </location>
</feature>
<gene>
    <name evidence="4" type="ORF">IV454_28995</name>
</gene>
<name>A0AA49A7J8_9BURK</name>
<feature type="transmembrane region" description="Helical" evidence="2">
    <location>
        <begin position="647"/>
        <end position="670"/>
    </location>
</feature>
<dbReference type="RefSeq" id="WP_206089098.1">
    <property type="nucleotide sequence ID" value="NZ_CP065053.1"/>
</dbReference>
<evidence type="ECO:0000259" key="3">
    <source>
        <dbReference type="Pfam" id="PF13946"/>
    </source>
</evidence>
<proteinExistence type="predicted"/>
<keyword evidence="2" id="KW-0472">Membrane</keyword>
<feature type="transmembrane region" description="Helical" evidence="2">
    <location>
        <begin position="747"/>
        <end position="771"/>
    </location>
</feature>
<protein>
    <submittedName>
        <fullName evidence="4">DUF4214 domain-containing protein</fullName>
    </submittedName>
</protein>
<feature type="compositionally biased region" description="Polar residues" evidence="1">
    <location>
        <begin position="1002"/>
        <end position="1016"/>
    </location>
</feature>
<evidence type="ECO:0000256" key="2">
    <source>
        <dbReference type="SAM" id="Phobius"/>
    </source>
</evidence>
<feature type="transmembrane region" description="Helical" evidence="2">
    <location>
        <begin position="617"/>
        <end position="641"/>
    </location>
</feature>
<organism evidence="4 5">
    <name type="scientific">Massilia antarctica</name>
    <dbReference type="NCBI Taxonomy" id="2765360"/>
    <lineage>
        <taxon>Bacteria</taxon>
        <taxon>Pseudomonadati</taxon>
        <taxon>Pseudomonadota</taxon>
        <taxon>Betaproteobacteria</taxon>
        <taxon>Burkholderiales</taxon>
        <taxon>Oxalobacteraceae</taxon>
        <taxon>Telluria group</taxon>
        <taxon>Massilia</taxon>
    </lineage>
</organism>
<dbReference type="InterPro" id="IPR025282">
    <property type="entry name" value="DUF4214"/>
</dbReference>